<keyword evidence="2" id="KW-0328">Glycosyltransferase</keyword>
<evidence type="ECO:0000256" key="2">
    <source>
        <dbReference type="ARBA" id="ARBA00022676"/>
    </source>
</evidence>
<evidence type="ECO:0000256" key="5">
    <source>
        <dbReference type="PIRSR" id="PIRSR036289-51"/>
    </source>
</evidence>
<dbReference type="RefSeq" id="WP_283827212.1">
    <property type="nucleotide sequence ID" value="NZ_JASDDP010000013.1"/>
</dbReference>
<keyword evidence="9" id="KW-0378">Hydrolase</keyword>
<dbReference type="Gene3D" id="2.70.98.40">
    <property type="entry name" value="Glycoside hydrolase, family 65, N-terminal domain"/>
    <property type="match status" value="1"/>
</dbReference>
<protein>
    <submittedName>
        <fullName evidence="9">Glycosyl hydrolase family 65 protein</fullName>
    </submittedName>
</protein>
<dbReference type="GO" id="GO:0016757">
    <property type="term" value="F:glycosyltransferase activity"/>
    <property type="evidence" value="ECO:0007669"/>
    <property type="project" value="UniProtKB-KW"/>
</dbReference>
<evidence type="ECO:0000259" key="7">
    <source>
        <dbReference type="Pfam" id="PF03633"/>
    </source>
</evidence>
<dbReference type="InterPro" id="IPR037018">
    <property type="entry name" value="GH65_N"/>
</dbReference>
<dbReference type="Pfam" id="PF03633">
    <property type="entry name" value="Glyco_hydro_65C"/>
    <property type="match status" value="1"/>
</dbReference>
<dbReference type="PANTHER" id="PTHR11051:SF8">
    <property type="entry name" value="PROTEIN-GLUCOSYLGALACTOSYLHYDROXYLYSINE GLUCOSIDASE"/>
    <property type="match status" value="1"/>
</dbReference>
<feature type="binding site" evidence="5">
    <location>
        <begin position="618"/>
        <end position="619"/>
    </location>
    <ligand>
        <name>substrate</name>
    </ligand>
</feature>
<dbReference type="PIRSF" id="PIRSF036289">
    <property type="entry name" value="Glycosyl_hydrolase_malt_phosph"/>
    <property type="match status" value="1"/>
</dbReference>
<evidence type="ECO:0000256" key="4">
    <source>
        <dbReference type="PIRSR" id="PIRSR036289-50"/>
    </source>
</evidence>
<proteinExistence type="inferred from homology"/>
<dbReference type="PANTHER" id="PTHR11051">
    <property type="entry name" value="GLYCOSYL HYDROLASE-RELATED"/>
    <property type="match status" value="1"/>
</dbReference>
<feature type="active site" description="Proton donor" evidence="4">
    <location>
        <position position="504"/>
    </location>
</feature>
<feature type="binding site" evidence="5">
    <location>
        <begin position="361"/>
        <end position="362"/>
    </location>
    <ligand>
        <name>substrate</name>
    </ligand>
</feature>
<dbReference type="GO" id="GO:0005975">
    <property type="term" value="P:carbohydrate metabolic process"/>
    <property type="evidence" value="ECO:0007669"/>
    <property type="project" value="InterPro"/>
</dbReference>
<dbReference type="AlphaFoldDB" id="A0AAJ1PS59"/>
<dbReference type="GO" id="GO:0004553">
    <property type="term" value="F:hydrolase activity, hydrolyzing O-glycosyl compounds"/>
    <property type="evidence" value="ECO:0007669"/>
    <property type="project" value="TreeGrafter"/>
</dbReference>
<dbReference type="SUPFAM" id="SSF74650">
    <property type="entry name" value="Galactose mutarotase-like"/>
    <property type="match status" value="1"/>
</dbReference>
<dbReference type="InterPro" id="IPR011013">
    <property type="entry name" value="Gal_mutarotase_sf_dom"/>
</dbReference>
<feature type="domain" description="Glycoside hydrolase family 65 C-terminal" evidence="7">
    <location>
        <begin position="720"/>
        <end position="773"/>
    </location>
</feature>
<dbReference type="InterPro" id="IPR012341">
    <property type="entry name" value="6hp_glycosidase-like_sf"/>
</dbReference>
<dbReference type="InterPro" id="IPR005195">
    <property type="entry name" value="Glyco_hydro_65_M"/>
</dbReference>
<dbReference type="Gene3D" id="1.50.10.10">
    <property type="match status" value="1"/>
</dbReference>
<dbReference type="InterPro" id="IPR005194">
    <property type="entry name" value="Glyco_hydro_65_C"/>
</dbReference>
<dbReference type="Proteomes" id="UP001224428">
    <property type="component" value="Unassembled WGS sequence"/>
</dbReference>
<dbReference type="InterPro" id="IPR008928">
    <property type="entry name" value="6-hairpin_glycosidase_sf"/>
</dbReference>
<evidence type="ECO:0000256" key="1">
    <source>
        <dbReference type="ARBA" id="ARBA00006768"/>
    </source>
</evidence>
<sequence length="784" mass="89961">MNKNKYMPKLEYNANEMTITQIGYNPVYTGKTESIFAQGNSYLGIRAVDEEKHSKNKEDFFLAGFYNKGDENEETELANLADVIQNNIYINGFLFELRFSDEYTKTLNLKTGELIRSVIAQRGENKFKFTFRRTVSQINKHIFVQKFLFEVLEGPAASILIDPSINGTTTNTGIMHFKEGQKRLVENNIFRYIYESTQTKETIIQNLRVVLKDKWGNEPAYNDDNFVLFMARRQIGVKVKFEISQNNPIIIEKLMSVNSTQDNLPSKISVNSAIALANELSTQLKAISYDHIHEENIKEWVNIYKQWNVKIIGDSEQAAYDRIALNFSIYHLNTFVPKYSDQYSVGAKGLSGEGYQGHNYWDTDIFVTPLYTLNNTKIARQLLMYRYHGINGARAKANERRLKGAQYPWETALPDSGEVTPYWGQPDIRTGQQVPIASRAQEIHVSGDVAYAVEQYYKITNDQEFMDNYGYEMIIDTAIWWSERVEWDNFNDQYVITDVMGPNEYKGNIDNNAYINRIAKFNIDLAIEYIKDLEANNSILLDKINKKLPYSYSLDKLIHVSEKIKIQKPNENGLIGENDTFLSLQLNDISKFQMLGDAGKKLFNTQEGISKLSGQLVKQADVVLLNYLFSEEISKEQAIANWDHYEKVTTHDSSLSPSTYAISAIELRHKLDYAYKLFKYAINIDLGDNLSSSDKGIHAGSLAAIYQMIVFGYGGLKPIRNHININPILPKEWDGLEYSFSFREALVNVSIKEKEFIISSNKEVAIHVNGERYLIKEPRTFAVI</sequence>
<feature type="domain" description="Glycoside hydrolase family 65 central catalytic" evidence="6">
    <location>
        <begin position="327"/>
        <end position="706"/>
    </location>
</feature>
<comment type="similarity">
    <text evidence="1">Belongs to the glycosyl hydrolase 65 family.</text>
</comment>
<dbReference type="SUPFAM" id="SSF48208">
    <property type="entry name" value="Six-hairpin glycosidases"/>
    <property type="match status" value="1"/>
</dbReference>
<dbReference type="InterPro" id="IPR017045">
    <property type="entry name" value="Malt_Pase/Glycosyl_Hdrlase"/>
</dbReference>
<name>A0AAJ1PS59_9MOLU</name>
<reference evidence="9" key="1">
    <citation type="submission" date="2023-05" db="EMBL/GenBank/DDBJ databases">
        <title>Mycoplasma phocimorsus sp. nov., isolated from Scandinavian patients with seal finger or septic arthritis after contact with seals.</title>
        <authorList>
            <person name="Skafte-Holm A."/>
            <person name="Pedersen T.R."/>
            <person name="Froelund M."/>
            <person name="Stegger M."/>
            <person name="Qvortrup K."/>
            <person name="Michaels D.L."/>
            <person name="Brown D.R."/>
            <person name="Jensen J.S."/>
        </authorList>
    </citation>
    <scope>NUCLEOTIDE SEQUENCE</scope>
    <source>
        <strain evidence="9">M5725</strain>
    </source>
</reference>
<dbReference type="Pfam" id="PF03632">
    <property type="entry name" value="Glyco_hydro_65m"/>
    <property type="match status" value="1"/>
</dbReference>
<dbReference type="Gene3D" id="2.60.420.10">
    <property type="entry name" value="Maltose phosphorylase, domain 3"/>
    <property type="match status" value="1"/>
</dbReference>
<evidence type="ECO:0000259" key="8">
    <source>
        <dbReference type="Pfam" id="PF03636"/>
    </source>
</evidence>
<dbReference type="Pfam" id="PF03636">
    <property type="entry name" value="Glyco_hydro_65N"/>
    <property type="match status" value="1"/>
</dbReference>
<evidence type="ECO:0000256" key="3">
    <source>
        <dbReference type="ARBA" id="ARBA00022679"/>
    </source>
</evidence>
<keyword evidence="10" id="KW-1185">Reference proteome</keyword>
<evidence type="ECO:0000313" key="10">
    <source>
        <dbReference type="Proteomes" id="UP001224428"/>
    </source>
</evidence>
<organism evidence="9 10">
    <name type="scientific">Mycoplasma phocimorsus</name>
    <dbReference type="NCBI Taxonomy" id="3045839"/>
    <lineage>
        <taxon>Bacteria</taxon>
        <taxon>Bacillati</taxon>
        <taxon>Mycoplasmatota</taxon>
        <taxon>Mollicutes</taxon>
        <taxon>Mycoplasmataceae</taxon>
        <taxon>Mycoplasma</taxon>
    </lineage>
</organism>
<evidence type="ECO:0000259" key="6">
    <source>
        <dbReference type="Pfam" id="PF03632"/>
    </source>
</evidence>
<keyword evidence="3" id="KW-0808">Transferase</keyword>
<evidence type="ECO:0000313" key="9">
    <source>
        <dbReference type="EMBL" id="MDJ1645728.1"/>
    </source>
</evidence>
<comment type="caution">
    <text evidence="9">The sequence shown here is derived from an EMBL/GenBank/DDBJ whole genome shotgun (WGS) entry which is preliminary data.</text>
</comment>
<dbReference type="EMBL" id="JASDDP010000013">
    <property type="protein sequence ID" value="MDJ1645728.1"/>
    <property type="molecule type" value="Genomic_DNA"/>
</dbReference>
<accession>A0AAJ1PS59</accession>
<dbReference type="GO" id="GO:0030246">
    <property type="term" value="F:carbohydrate binding"/>
    <property type="evidence" value="ECO:0007669"/>
    <property type="project" value="InterPro"/>
</dbReference>
<gene>
    <name evidence="9" type="ORF">QLQ80_01315</name>
</gene>
<dbReference type="InterPro" id="IPR005196">
    <property type="entry name" value="Glyco_hydro_65_N"/>
</dbReference>
<feature type="domain" description="Glycoside hydrolase family 65 N-terminal" evidence="8">
    <location>
        <begin position="23"/>
        <end position="260"/>
    </location>
</feature>